<name>A0A0G1MRU5_9BACT</name>
<feature type="transmembrane region" description="Helical" evidence="7">
    <location>
        <begin position="163"/>
        <end position="183"/>
    </location>
</feature>
<evidence type="ECO:0000256" key="3">
    <source>
        <dbReference type="ARBA" id="ARBA00022475"/>
    </source>
</evidence>
<dbReference type="AlphaFoldDB" id="A0A0G1MRU5"/>
<accession>A0A0G1MRU5</accession>
<sequence length="497" mass="54339">MAKSEQEHIDPTSEISLETVKKRSVSGVLALTGRTLVLNLISFAAQGFLWAFLEPSAFGIFWVVSAVVNFLTYFSDIGLAASLIQKKEEPSDADLKTTFTVQQSLVIVSLVILFLVTPVLKNTHSLSPEAVTLLYALGISFLLSSLKSIPSVLLERELSFGKLIIPQVFETLIYNLAVVFFAWKGLGITSFTYAVLIRGVIGLVLVYIIKPWKPGLSFSTASLKDLLRFGIPYQINTFLAVLKDDGMTIILGSLLGPTGMGILGTARKLAQYPLRFFMDNVTRVTFPAFSRMQEDKDQIARSLTKSIFFITFLVFPATVGLAVLAPIIVEAIPRYAKWTPALIPLAIVSVDTIFASFTTQLTNLLNAIGKIKTTFKLMIIWTFLTFLSVPVLSIRFGVTGASIGYALVSISSIYAVYLAKREVNFSLTESIGRTAFSAALMGLVLLILRKFLPADLGGLGLLTLIGGVVYLSCVFLFMGVTLIKDVQKTFVAIFRNG</sequence>
<evidence type="ECO:0000256" key="2">
    <source>
        <dbReference type="ARBA" id="ARBA00007430"/>
    </source>
</evidence>
<feature type="transmembrane region" description="Helical" evidence="7">
    <location>
        <begin position="431"/>
        <end position="452"/>
    </location>
</feature>
<gene>
    <name evidence="8" type="ORF">UX13_C0002G0012</name>
</gene>
<keyword evidence="3" id="KW-1003">Cell membrane</keyword>
<evidence type="ECO:0000313" key="8">
    <source>
        <dbReference type="EMBL" id="KKU10857.1"/>
    </source>
</evidence>
<comment type="caution">
    <text evidence="8">The sequence shown here is derived from an EMBL/GenBank/DDBJ whole genome shotgun (WGS) entry which is preliminary data.</text>
</comment>
<feature type="transmembrane region" description="Helical" evidence="7">
    <location>
        <begin position="189"/>
        <end position="209"/>
    </location>
</feature>
<feature type="transmembrane region" description="Helical" evidence="7">
    <location>
        <begin position="31"/>
        <end position="53"/>
    </location>
</feature>
<evidence type="ECO:0000256" key="6">
    <source>
        <dbReference type="ARBA" id="ARBA00023136"/>
    </source>
</evidence>
<feature type="transmembrane region" description="Helical" evidence="7">
    <location>
        <begin position="458"/>
        <end position="483"/>
    </location>
</feature>
<keyword evidence="4 7" id="KW-0812">Transmembrane</keyword>
<feature type="transmembrane region" description="Helical" evidence="7">
    <location>
        <begin position="341"/>
        <end position="365"/>
    </location>
</feature>
<feature type="transmembrane region" description="Helical" evidence="7">
    <location>
        <begin position="377"/>
        <end position="396"/>
    </location>
</feature>
<evidence type="ECO:0000313" key="9">
    <source>
        <dbReference type="Proteomes" id="UP000034329"/>
    </source>
</evidence>
<comment type="subcellular location">
    <subcellularLocation>
        <location evidence="1">Cell membrane</location>
        <topology evidence="1">Multi-pass membrane protein</topology>
    </subcellularLocation>
</comment>
<feature type="transmembrane region" description="Helical" evidence="7">
    <location>
        <begin position="306"/>
        <end position="329"/>
    </location>
</feature>
<feature type="transmembrane region" description="Helical" evidence="7">
    <location>
        <begin position="59"/>
        <end position="84"/>
    </location>
</feature>
<dbReference type="PANTHER" id="PTHR30250:SF10">
    <property type="entry name" value="LIPOPOLYSACCHARIDE BIOSYNTHESIS PROTEIN WZXC"/>
    <property type="match status" value="1"/>
</dbReference>
<evidence type="ECO:0000256" key="1">
    <source>
        <dbReference type="ARBA" id="ARBA00004651"/>
    </source>
</evidence>
<feature type="transmembrane region" description="Helical" evidence="7">
    <location>
        <begin position="132"/>
        <end position="154"/>
    </location>
</feature>
<evidence type="ECO:0000256" key="7">
    <source>
        <dbReference type="SAM" id="Phobius"/>
    </source>
</evidence>
<evidence type="ECO:0000256" key="5">
    <source>
        <dbReference type="ARBA" id="ARBA00022989"/>
    </source>
</evidence>
<dbReference type="PANTHER" id="PTHR30250">
    <property type="entry name" value="PST FAMILY PREDICTED COLANIC ACID TRANSPORTER"/>
    <property type="match status" value="1"/>
</dbReference>
<dbReference type="EMBL" id="LCLA01000002">
    <property type="protein sequence ID" value="KKU10857.1"/>
    <property type="molecule type" value="Genomic_DNA"/>
</dbReference>
<dbReference type="Proteomes" id="UP000034329">
    <property type="component" value="Unassembled WGS sequence"/>
</dbReference>
<proteinExistence type="inferred from homology"/>
<organism evidence="8 9">
    <name type="scientific">Candidatus Woesebacteria bacterium GW2011_GWB1_45_5</name>
    <dbReference type="NCBI Taxonomy" id="1618581"/>
    <lineage>
        <taxon>Bacteria</taxon>
        <taxon>Candidatus Woeseibacteriota</taxon>
    </lineage>
</organism>
<feature type="transmembrane region" description="Helical" evidence="7">
    <location>
        <begin position="402"/>
        <end position="419"/>
    </location>
</feature>
<keyword evidence="6 7" id="KW-0472">Membrane</keyword>
<keyword evidence="5 7" id="KW-1133">Transmembrane helix</keyword>
<protein>
    <submittedName>
        <fullName evidence="8">Polysaccharide biosynthesis protein</fullName>
    </submittedName>
</protein>
<reference evidence="8 9" key="1">
    <citation type="journal article" date="2015" name="Nature">
        <title>rRNA introns, odd ribosomes, and small enigmatic genomes across a large radiation of phyla.</title>
        <authorList>
            <person name="Brown C.T."/>
            <person name="Hug L.A."/>
            <person name="Thomas B.C."/>
            <person name="Sharon I."/>
            <person name="Castelle C.J."/>
            <person name="Singh A."/>
            <person name="Wilkins M.J."/>
            <person name="Williams K.H."/>
            <person name="Banfield J.F."/>
        </authorList>
    </citation>
    <scope>NUCLEOTIDE SEQUENCE [LARGE SCALE GENOMIC DNA]</scope>
</reference>
<dbReference type="GO" id="GO:0005886">
    <property type="term" value="C:plasma membrane"/>
    <property type="evidence" value="ECO:0007669"/>
    <property type="project" value="UniProtKB-SubCell"/>
</dbReference>
<evidence type="ECO:0000256" key="4">
    <source>
        <dbReference type="ARBA" id="ARBA00022692"/>
    </source>
</evidence>
<dbReference type="InterPro" id="IPR050833">
    <property type="entry name" value="Poly_Biosynth_Transport"/>
</dbReference>
<dbReference type="Pfam" id="PF13440">
    <property type="entry name" value="Polysacc_synt_3"/>
    <property type="match status" value="1"/>
</dbReference>
<feature type="transmembrane region" description="Helical" evidence="7">
    <location>
        <begin position="104"/>
        <end position="120"/>
    </location>
</feature>
<comment type="similarity">
    <text evidence="2">Belongs to the polysaccharide synthase family.</text>
</comment>